<keyword evidence="1" id="KW-0472">Membrane</keyword>
<feature type="transmembrane region" description="Helical" evidence="1">
    <location>
        <begin position="179"/>
        <end position="204"/>
    </location>
</feature>
<proteinExistence type="predicted"/>
<gene>
    <name evidence="2" type="ORF">E4665_15945</name>
</gene>
<organism evidence="2 3">
    <name type="scientific">Sporolactobacillus shoreae</name>
    <dbReference type="NCBI Taxonomy" id="1465501"/>
    <lineage>
        <taxon>Bacteria</taxon>
        <taxon>Bacillati</taxon>
        <taxon>Bacillota</taxon>
        <taxon>Bacilli</taxon>
        <taxon>Bacillales</taxon>
        <taxon>Sporolactobacillaceae</taxon>
        <taxon>Sporolactobacillus</taxon>
    </lineage>
</organism>
<keyword evidence="2" id="KW-0378">Hydrolase</keyword>
<keyword evidence="1" id="KW-0812">Transmembrane</keyword>
<accession>A0A4Z0GHU0</accession>
<dbReference type="EMBL" id="SRJD01000026">
    <property type="protein sequence ID" value="TGA96355.1"/>
    <property type="molecule type" value="Genomic_DNA"/>
</dbReference>
<dbReference type="AlphaFoldDB" id="A0A4Z0GHU0"/>
<evidence type="ECO:0000313" key="3">
    <source>
        <dbReference type="Proteomes" id="UP000298347"/>
    </source>
</evidence>
<feature type="transmembrane region" description="Helical" evidence="1">
    <location>
        <begin position="211"/>
        <end position="230"/>
    </location>
</feature>
<dbReference type="Pfam" id="PF10086">
    <property type="entry name" value="YhfC"/>
    <property type="match status" value="1"/>
</dbReference>
<evidence type="ECO:0000313" key="2">
    <source>
        <dbReference type="EMBL" id="TGA96355.1"/>
    </source>
</evidence>
<feature type="transmembrane region" description="Helical" evidence="1">
    <location>
        <begin position="39"/>
        <end position="58"/>
    </location>
</feature>
<feature type="transmembrane region" description="Helical" evidence="1">
    <location>
        <begin position="78"/>
        <end position="102"/>
    </location>
</feature>
<dbReference type="GO" id="GO:0006508">
    <property type="term" value="P:proteolysis"/>
    <property type="evidence" value="ECO:0007669"/>
    <property type="project" value="UniProtKB-KW"/>
</dbReference>
<dbReference type="InterPro" id="IPR011397">
    <property type="entry name" value="YhfC"/>
</dbReference>
<protein>
    <submittedName>
        <fullName evidence="2">YhfC family intramembrane metalloprotease</fullName>
    </submittedName>
</protein>
<reference evidence="2 3" key="1">
    <citation type="journal article" date="2015" name="Int. J. Syst. Evol. Microbiol.">
        <title>Sporolactobacillus shoreae sp. nov. and Sporolactobacillus spathodeae sp. nov., two spore-forming lactic acid bacteria isolated from tree barks in Thailand.</title>
        <authorList>
            <person name="Thamacharoensuk T."/>
            <person name="Kitahara M."/>
            <person name="Ohkuma M."/>
            <person name="Thongchul N."/>
            <person name="Tanasupawat S."/>
        </authorList>
    </citation>
    <scope>NUCLEOTIDE SEQUENCE [LARGE SCALE GENOMIC DNA]</scope>
    <source>
        <strain evidence="2 3">BK92</strain>
    </source>
</reference>
<dbReference type="Proteomes" id="UP000298347">
    <property type="component" value="Unassembled WGS sequence"/>
</dbReference>
<keyword evidence="3" id="KW-1185">Reference proteome</keyword>
<keyword evidence="2" id="KW-0645">Protease</keyword>
<dbReference type="PIRSF" id="PIRSF033101">
    <property type="entry name" value="UCP033101"/>
    <property type="match status" value="1"/>
</dbReference>
<dbReference type="OrthoDB" id="9807167at2"/>
<comment type="caution">
    <text evidence="2">The sequence shown here is derived from an EMBL/GenBank/DDBJ whole genome shotgun (WGS) entry which is preliminary data.</text>
</comment>
<dbReference type="RefSeq" id="WP_135349794.1">
    <property type="nucleotide sequence ID" value="NZ_SRJD01000026.1"/>
</dbReference>
<feature type="transmembrane region" description="Helical" evidence="1">
    <location>
        <begin position="236"/>
        <end position="258"/>
    </location>
</feature>
<sequence>MVSGWSILGMFVTMLVPIGVFIGLLIFFLIRYKVGMKPILIGAGIFLVFALVLEGLLNRFLLKWDSATATFFKNQLALAVYGALTASIFEEVGRLIGFKFLLKKKREWKHGVAYGLGHGGLEVIFVGGMLALAQINNVILSFMINNGTLGTLQKTLERIPTQADILKHTRQQLVNLPSWAFFMGGLERVDALLIQIALSVLVLYAVIQRRYIVFLLAIFLHAAVDFTGPFCKLVGVSLLPTEGIITLYAVASAGFVILHQNGLMKVH</sequence>
<feature type="transmembrane region" description="Helical" evidence="1">
    <location>
        <begin position="6"/>
        <end position="30"/>
    </location>
</feature>
<keyword evidence="2" id="KW-0482">Metalloprotease</keyword>
<dbReference type="GO" id="GO:0008237">
    <property type="term" value="F:metallopeptidase activity"/>
    <property type="evidence" value="ECO:0007669"/>
    <property type="project" value="UniProtKB-KW"/>
</dbReference>
<evidence type="ECO:0000256" key="1">
    <source>
        <dbReference type="SAM" id="Phobius"/>
    </source>
</evidence>
<keyword evidence="1" id="KW-1133">Transmembrane helix</keyword>
<name>A0A4Z0GHU0_9BACL</name>